<accession>A0A2T0U3L0</accession>
<dbReference type="Proteomes" id="UP000237822">
    <property type="component" value="Unassembled WGS sequence"/>
</dbReference>
<dbReference type="Gene3D" id="1.10.10.2910">
    <property type="match status" value="1"/>
</dbReference>
<proteinExistence type="predicted"/>
<dbReference type="InterPro" id="IPR052345">
    <property type="entry name" value="Rad_response_metalloprotease"/>
</dbReference>
<dbReference type="PANTHER" id="PTHR43236">
    <property type="entry name" value="ANTITOXIN HIGA1"/>
    <property type="match status" value="1"/>
</dbReference>
<sequence length="183" mass="20611">MTLRRGFKAEAEREAARVRKELGLASHDHLDPRDLAKHLNVSIVDAADLVDISELEELERLQAFAFSAATFEIEDRRIVVVSPLRTPGRQNSDIAHELAHIMLKHDLAEIRELNGMPFRTCKPEEEEEATAFGGTLLLPRPLLLSAARRRTPVDQIASQYDVTVEMARFRYNTTGVAKQAVSR</sequence>
<dbReference type="PANTHER" id="PTHR43236:SF2">
    <property type="entry name" value="BLL0069 PROTEIN"/>
    <property type="match status" value="1"/>
</dbReference>
<evidence type="ECO:0000313" key="3">
    <source>
        <dbReference type="Proteomes" id="UP000237822"/>
    </source>
</evidence>
<dbReference type="RefSeq" id="WP_106298840.1">
    <property type="nucleotide sequence ID" value="NZ_PVTI01000033.1"/>
</dbReference>
<organism evidence="2 3">
    <name type="scientific">Knoellia remsis</name>
    <dbReference type="NCBI Taxonomy" id="407159"/>
    <lineage>
        <taxon>Bacteria</taxon>
        <taxon>Bacillati</taxon>
        <taxon>Actinomycetota</taxon>
        <taxon>Actinomycetes</taxon>
        <taxon>Micrococcales</taxon>
        <taxon>Intrasporangiaceae</taxon>
        <taxon>Knoellia</taxon>
    </lineage>
</organism>
<reference evidence="2 3" key="1">
    <citation type="submission" date="2018-03" db="EMBL/GenBank/DDBJ databases">
        <title>Genomic Encyclopedia of Archaeal and Bacterial Type Strains, Phase II (KMG-II): from individual species to whole genera.</title>
        <authorList>
            <person name="Goeker M."/>
        </authorList>
    </citation>
    <scope>NUCLEOTIDE SEQUENCE [LARGE SCALE GENOMIC DNA]</scope>
    <source>
        <strain evidence="2 3">ATCC BAA-1496</strain>
    </source>
</reference>
<feature type="domain" description="IrrE N-terminal-like" evidence="1">
    <location>
        <begin position="67"/>
        <end position="170"/>
    </location>
</feature>
<evidence type="ECO:0000259" key="1">
    <source>
        <dbReference type="Pfam" id="PF06114"/>
    </source>
</evidence>
<protein>
    <submittedName>
        <fullName evidence="2">Uncharacterized protein DUF955</fullName>
    </submittedName>
</protein>
<dbReference type="InterPro" id="IPR010359">
    <property type="entry name" value="IrrE_HExxH"/>
</dbReference>
<evidence type="ECO:0000313" key="2">
    <source>
        <dbReference type="EMBL" id="PRY52502.1"/>
    </source>
</evidence>
<comment type="caution">
    <text evidence="2">The sequence shown here is derived from an EMBL/GenBank/DDBJ whole genome shotgun (WGS) entry which is preliminary data.</text>
</comment>
<dbReference type="Pfam" id="PF06114">
    <property type="entry name" value="Peptidase_M78"/>
    <property type="match status" value="1"/>
</dbReference>
<name>A0A2T0U3L0_9MICO</name>
<dbReference type="EMBL" id="PVTI01000033">
    <property type="protein sequence ID" value="PRY52502.1"/>
    <property type="molecule type" value="Genomic_DNA"/>
</dbReference>
<gene>
    <name evidence="2" type="ORF">BCF74_13331</name>
</gene>
<dbReference type="AlphaFoldDB" id="A0A2T0U3L0"/>
<keyword evidence="3" id="KW-1185">Reference proteome</keyword>
<dbReference type="OrthoDB" id="572608at2"/>